<name>A0A834H2W1_RHOSS</name>
<evidence type="ECO:0000259" key="2">
    <source>
        <dbReference type="Pfam" id="PF03372"/>
    </source>
</evidence>
<evidence type="ECO:0000256" key="1">
    <source>
        <dbReference type="SAM" id="MobiDB-lite"/>
    </source>
</evidence>
<dbReference type="Gene3D" id="3.60.10.10">
    <property type="entry name" value="Endonuclease/exonuclease/phosphatase"/>
    <property type="match status" value="1"/>
</dbReference>
<dbReference type="Proteomes" id="UP000626092">
    <property type="component" value="Unassembled WGS sequence"/>
</dbReference>
<dbReference type="InterPro" id="IPR040256">
    <property type="entry name" value="At4g02000-like"/>
</dbReference>
<dbReference type="EMBL" id="WJXA01000004">
    <property type="protein sequence ID" value="KAF7146535.1"/>
    <property type="molecule type" value="Genomic_DNA"/>
</dbReference>
<keyword evidence="4" id="KW-1185">Reference proteome</keyword>
<feature type="compositionally biased region" description="Polar residues" evidence="1">
    <location>
        <begin position="361"/>
        <end position="378"/>
    </location>
</feature>
<reference evidence="3" key="1">
    <citation type="submission" date="2019-11" db="EMBL/GenBank/DDBJ databases">
        <authorList>
            <person name="Liu Y."/>
            <person name="Hou J."/>
            <person name="Li T.-Q."/>
            <person name="Guan C.-H."/>
            <person name="Wu X."/>
            <person name="Wu H.-Z."/>
            <person name="Ling F."/>
            <person name="Zhang R."/>
            <person name="Shi X.-G."/>
            <person name="Ren J.-P."/>
            <person name="Chen E.-F."/>
            <person name="Sun J.-M."/>
        </authorList>
    </citation>
    <scope>NUCLEOTIDE SEQUENCE</scope>
    <source>
        <strain evidence="3">Adult_tree_wgs_1</strain>
        <tissue evidence="3">Leaves</tissue>
    </source>
</reference>
<dbReference type="PANTHER" id="PTHR31286:SF99">
    <property type="entry name" value="DUF4283 DOMAIN-CONTAINING PROTEIN"/>
    <property type="match status" value="1"/>
</dbReference>
<feature type="region of interest" description="Disordered" evidence="1">
    <location>
        <begin position="350"/>
        <end position="378"/>
    </location>
</feature>
<protein>
    <recommendedName>
        <fullName evidence="2">Endonuclease/exonuclease/phosphatase domain-containing protein</fullName>
    </recommendedName>
</protein>
<evidence type="ECO:0000313" key="3">
    <source>
        <dbReference type="EMBL" id="KAF7146535.1"/>
    </source>
</evidence>
<gene>
    <name evidence="3" type="ORF">RHSIM_Rhsim04G0152900</name>
</gene>
<dbReference type="SUPFAM" id="SSF56219">
    <property type="entry name" value="DNase I-like"/>
    <property type="match status" value="1"/>
</dbReference>
<proteinExistence type="predicted"/>
<dbReference type="GO" id="GO:0003824">
    <property type="term" value="F:catalytic activity"/>
    <property type="evidence" value="ECO:0007669"/>
    <property type="project" value="InterPro"/>
</dbReference>
<dbReference type="InterPro" id="IPR005135">
    <property type="entry name" value="Endo/exonuclease/phosphatase"/>
</dbReference>
<dbReference type="PANTHER" id="PTHR31286">
    <property type="entry name" value="GLYCINE-RICH CELL WALL STRUCTURAL PROTEIN 1.8-LIKE"/>
    <property type="match status" value="1"/>
</dbReference>
<dbReference type="InterPro" id="IPR036691">
    <property type="entry name" value="Endo/exonu/phosph_ase_sf"/>
</dbReference>
<organism evidence="3 4">
    <name type="scientific">Rhododendron simsii</name>
    <name type="common">Sims's rhododendron</name>
    <dbReference type="NCBI Taxonomy" id="118357"/>
    <lineage>
        <taxon>Eukaryota</taxon>
        <taxon>Viridiplantae</taxon>
        <taxon>Streptophyta</taxon>
        <taxon>Embryophyta</taxon>
        <taxon>Tracheophyta</taxon>
        <taxon>Spermatophyta</taxon>
        <taxon>Magnoliopsida</taxon>
        <taxon>eudicotyledons</taxon>
        <taxon>Gunneridae</taxon>
        <taxon>Pentapetalae</taxon>
        <taxon>asterids</taxon>
        <taxon>Ericales</taxon>
        <taxon>Ericaceae</taxon>
        <taxon>Ericoideae</taxon>
        <taxon>Rhodoreae</taxon>
        <taxon>Rhododendron</taxon>
    </lineage>
</organism>
<evidence type="ECO:0000313" key="4">
    <source>
        <dbReference type="Proteomes" id="UP000626092"/>
    </source>
</evidence>
<feature type="domain" description="Endonuclease/exonuclease/phosphatase" evidence="2">
    <location>
        <begin position="464"/>
        <end position="674"/>
    </location>
</feature>
<comment type="caution">
    <text evidence="3">The sequence shown here is derived from an EMBL/GenBank/DDBJ whole genome shotgun (WGS) entry which is preliminary data.</text>
</comment>
<dbReference type="AlphaFoldDB" id="A0A834H2W1"/>
<dbReference type="OrthoDB" id="1739952at2759"/>
<dbReference type="Pfam" id="PF03372">
    <property type="entry name" value="Exo_endo_phos"/>
    <property type="match status" value="1"/>
</dbReference>
<accession>A0A834H2W1</accession>
<sequence>MACDGTDGSTTTCVGEVVLNLLPFVTRSSGVSSTRTPRAFPATSSRVLPASGSRVPYVANPRASGLVASGSPLRGIDLLEQVTMVNVDHMEPCALGHQTTSFGPVVAPSWRKVVANGVGLQEGAGSVISPEKMKPDYIPPIIVNDRVVVSPPHDVELLGQSKWKRCVVGQFFDKKLGEKFHELLERGPRHFEGKLLILKLWHPHLKLEKEQLSTIPLWVHFFNVPLELWTGPGLSYVASSVGRPLYADQLTESGQRLSFAKICVEVDCSSPLPSSFDLKYANGNMVEIRVQYPWKPMMCSDCTVFGHGVSNCPKKVPSKGPEAVKTHVNWGKNVAPGHTEWQAAGTLRKDTHGSMCHRPPSSLQIAPASTSKPVATSTNSDIGTSPVIALPHPLTKHAALQIKFAALDGVALWDDVGGVAAEMTSMNVVLPDDLFDAPRIGGDVLVAKIAEDFSVVQALAFKIASWNIRGLNNSLKQQEIKSLVHSQKLHFCSVLEAKDRTENLNDICKRCFPNSWKCLDNSGSHSTARIVLGWDPSILGVLLMFSSVQLLCVHVTCLDTRRVCYISAVYGANALLDRRELWASMRALSSAIGHSPWLQMGDFNVVCRSSERLGNLDIAASTEFRQCLYDINREELINRGAWFTWTNRRGGAGANMSKLDRVVVNASWLDVFPESEALVHSPVFQLLDEASLVQGVSIEFLDSTFYWFFYD</sequence>